<evidence type="ECO:0000256" key="1">
    <source>
        <dbReference type="SAM" id="Phobius"/>
    </source>
</evidence>
<dbReference type="Pfam" id="PF10066">
    <property type="entry name" value="DUF2304"/>
    <property type="match status" value="1"/>
</dbReference>
<proteinExistence type="predicted"/>
<feature type="transmembrane region" description="Helical" evidence="1">
    <location>
        <begin position="6"/>
        <end position="22"/>
    </location>
</feature>
<feature type="transmembrane region" description="Helical" evidence="1">
    <location>
        <begin position="34"/>
        <end position="54"/>
    </location>
</feature>
<keyword evidence="1" id="KW-1133">Transmembrane helix</keyword>
<dbReference type="Proteomes" id="UP000306912">
    <property type="component" value="Unassembled WGS sequence"/>
</dbReference>
<dbReference type="RefSeq" id="WP_138192607.1">
    <property type="nucleotide sequence ID" value="NZ_VBWP01000016.1"/>
</dbReference>
<dbReference type="EMBL" id="VBWP01000016">
    <property type="protein sequence ID" value="TLG71111.1"/>
    <property type="molecule type" value="Genomic_DNA"/>
</dbReference>
<keyword evidence="1" id="KW-0812">Transmembrane</keyword>
<accession>A0A5R8Q7K7</accession>
<dbReference type="AlphaFoldDB" id="A0A5R8Q7K7"/>
<evidence type="ECO:0000313" key="3">
    <source>
        <dbReference type="Proteomes" id="UP000306912"/>
    </source>
</evidence>
<keyword evidence="3" id="KW-1185">Reference proteome</keyword>
<dbReference type="InParanoid" id="A0A5R8Q7K7"/>
<evidence type="ECO:0000313" key="2">
    <source>
        <dbReference type="EMBL" id="TLG71111.1"/>
    </source>
</evidence>
<feature type="transmembrane region" description="Helical" evidence="1">
    <location>
        <begin position="60"/>
        <end position="83"/>
    </location>
</feature>
<gene>
    <name evidence="2" type="ORF">FEZ08_11670</name>
</gene>
<organism evidence="2 3">
    <name type="scientific">Culicoidibacter larvae</name>
    <dbReference type="NCBI Taxonomy" id="2579976"/>
    <lineage>
        <taxon>Bacteria</taxon>
        <taxon>Bacillati</taxon>
        <taxon>Bacillota</taxon>
        <taxon>Culicoidibacteria</taxon>
        <taxon>Culicoidibacterales</taxon>
        <taxon>Culicoidibacteraceae</taxon>
        <taxon>Culicoidibacter</taxon>
    </lineage>
</organism>
<keyword evidence="1" id="KW-0472">Membrane</keyword>
<dbReference type="InterPro" id="IPR019277">
    <property type="entry name" value="DUF2304"/>
</dbReference>
<reference evidence="2 3" key="1">
    <citation type="submission" date="2019-05" db="EMBL/GenBank/DDBJ databases">
        <title>Culicoidintestinum kansasii gen. nov., sp. nov. from the gastrointestinal tract of the biting midge, Culicoides sonorensis.</title>
        <authorList>
            <person name="Neupane S."/>
            <person name="Ghosh A."/>
            <person name="Gunther S."/>
            <person name="Martin K."/>
            <person name="Zurek L."/>
        </authorList>
    </citation>
    <scope>NUCLEOTIDE SEQUENCE [LARGE SCALE GENOMIC DNA]</scope>
    <source>
        <strain evidence="2 3">CS-1</strain>
    </source>
</reference>
<sequence length="118" mass="13541">MNLTLRLLLIIASILTFLYMWVKVKKSQVQISDIAGWFLIGIGLIIIAIFPGLVSIFTNLFGFISDTNVVFLIMIFLLFILTFRQMLQISKLKAQNELLARKIAVFELDSKESRETKK</sequence>
<protein>
    <submittedName>
        <fullName evidence="2">DUF2304 domain-containing protein</fullName>
    </submittedName>
</protein>
<comment type="caution">
    <text evidence="2">The sequence shown here is derived from an EMBL/GenBank/DDBJ whole genome shotgun (WGS) entry which is preliminary data.</text>
</comment>
<name>A0A5R8Q7K7_9FIRM</name>